<accession>A0A9W6WFT4</accession>
<gene>
    <name evidence="5" type="ORF">Cboi02_000096600</name>
</gene>
<evidence type="ECO:0000313" key="6">
    <source>
        <dbReference type="Proteomes" id="UP001165120"/>
    </source>
</evidence>
<dbReference type="PANTHER" id="PTHR12970:SF1">
    <property type="entry name" value="PROTEASOME ASSEMBLY CHAPERONE 2"/>
    <property type="match status" value="1"/>
</dbReference>
<dbReference type="InterPro" id="IPR038389">
    <property type="entry name" value="PSMG2_sf"/>
</dbReference>
<proteinExistence type="inferred from homology"/>
<evidence type="ECO:0000256" key="4">
    <source>
        <dbReference type="SAM" id="MobiDB-lite"/>
    </source>
</evidence>
<keyword evidence="2" id="KW-0143">Chaperone</keyword>
<dbReference type="GO" id="GO:0005634">
    <property type="term" value="C:nucleus"/>
    <property type="evidence" value="ECO:0007669"/>
    <property type="project" value="TreeGrafter"/>
</dbReference>
<evidence type="ECO:0000256" key="1">
    <source>
        <dbReference type="ARBA" id="ARBA00019186"/>
    </source>
</evidence>
<dbReference type="AlphaFoldDB" id="A0A9W6WFT4"/>
<comment type="similarity">
    <text evidence="3">Belongs to the PSMG2 family.</text>
</comment>
<evidence type="ECO:0000256" key="2">
    <source>
        <dbReference type="ARBA" id="ARBA00023186"/>
    </source>
</evidence>
<dbReference type="InterPro" id="IPR019151">
    <property type="entry name" value="Proteasome_assmbl_chaperone_2"/>
</dbReference>
<dbReference type="PIRSF" id="PIRSF010044">
    <property type="entry name" value="UCP010044"/>
    <property type="match status" value="1"/>
</dbReference>
<dbReference type="InterPro" id="IPR016562">
    <property type="entry name" value="Proteasome_assmbl_chp_2_euk"/>
</dbReference>
<organism evidence="5 6">
    <name type="scientific">Candida boidinii</name>
    <name type="common">Yeast</name>
    <dbReference type="NCBI Taxonomy" id="5477"/>
    <lineage>
        <taxon>Eukaryota</taxon>
        <taxon>Fungi</taxon>
        <taxon>Dikarya</taxon>
        <taxon>Ascomycota</taxon>
        <taxon>Saccharomycotina</taxon>
        <taxon>Pichiomycetes</taxon>
        <taxon>Pichiales</taxon>
        <taxon>Pichiaceae</taxon>
        <taxon>Ogataea</taxon>
        <taxon>Ogataea/Candida clade</taxon>
    </lineage>
</organism>
<dbReference type="Proteomes" id="UP001165120">
    <property type="component" value="Unassembled WGS sequence"/>
</dbReference>
<comment type="caution">
    <text evidence="5">The sequence shown here is derived from an EMBL/GenBank/DDBJ whole genome shotgun (WGS) entry which is preliminary data.</text>
</comment>
<reference evidence="5" key="1">
    <citation type="submission" date="2023-04" db="EMBL/GenBank/DDBJ databases">
        <title>Candida boidinii NBRC 10035.</title>
        <authorList>
            <person name="Ichikawa N."/>
            <person name="Sato H."/>
            <person name="Tonouchi N."/>
        </authorList>
    </citation>
    <scope>NUCLEOTIDE SEQUENCE</scope>
    <source>
        <strain evidence="5">NBRC 10035</strain>
    </source>
</reference>
<dbReference type="EMBL" id="BSXN01000200">
    <property type="protein sequence ID" value="GME67570.1"/>
    <property type="molecule type" value="Genomic_DNA"/>
</dbReference>
<dbReference type="GO" id="GO:0043248">
    <property type="term" value="P:proteasome assembly"/>
    <property type="evidence" value="ECO:0007669"/>
    <property type="project" value="TreeGrafter"/>
</dbReference>
<evidence type="ECO:0000256" key="3">
    <source>
        <dbReference type="ARBA" id="ARBA00025745"/>
    </source>
</evidence>
<keyword evidence="6" id="KW-1185">Reference proteome</keyword>
<dbReference type="PANTHER" id="PTHR12970">
    <property type="entry name" value="PROTEASOME ASSEMBLY CHAPERONE 2"/>
    <property type="match status" value="1"/>
</dbReference>
<protein>
    <recommendedName>
        <fullName evidence="1">Proteasome assembly chaperone 2</fullName>
    </recommendedName>
</protein>
<dbReference type="Pfam" id="PF09754">
    <property type="entry name" value="PAC2"/>
    <property type="match status" value="1"/>
</dbReference>
<evidence type="ECO:0000313" key="5">
    <source>
        <dbReference type="EMBL" id="GME67570.1"/>
    </source>
</evidence>
<name>A0A9W6WFT4_CANBO</name>
<feature type="region of interest" description="Disordered" evidence="4">
    <location>
        <begin position="227"/>
        <end position="247"/>
    </location>
</feature>
<dbReference type="Gene3D" id="3.40.50.10900">
    <property type="entry name" value="PAC-like subunit"/>
    <property type="match status" value="2"/>
</dbReference>
<feature type="compositionally biased region" description="Low complexity" evidence="4">
    <location>
        <begin position="229"/>
        <end position="244"/>
    </location>
</feature>
<sequence>MSFYPVLKKDPVETFNSLTGTLILPIVSIGNVPQLSIDLLVNNIAPDVELIGYLDNLYLVPFASPIDSVSESKTDVKQGISTSLELYHSESKNITILQQRSPILPGCNKLFIENLLAPFISSSGFKKILILESKDLGLKDDKFDGKNFQLWSNNITEKFSMLNLNNIDNTNKDIAVLKDTVEISKFSSALINTILRDTKEFEDNLKPTPSEINLVKLLKDKYPLSLPLSGDSTSNGNNDNTPTSKEQEKLPDVLLLSTFVYEGDNFHDAELLSDKVSLLLSLPNTEDWKKPQSWRGVYGDKPVPVGMELGIYS</sequence>
<dbReference type="GO" id="GO:0005829">
    <property type="term" value="C:cytosol"/>
    <property type="evidence" value="ECO:0007669"/>
    <property type="project" value="TreeGrafter"/>
</dbReference>